<protein>
    <submittedName>
        <fullName evidence="2">Uncharacterized protein</fullName>
    </submittedName>
</protein>
<dbReference type="AlphaFoldDB" id="A0A9J6DMI9"/>
<proteinExistence type="predicted"/>
<gene>
    <name evidence="2" type="ORF">HPB51_011328</name>
</gene>
<dbReference type="EMBL" id="JABSTU010000008">
    <property type="protein sequence ID" value="KAH8023214.1"/>
    <property type="molecule type" value="Genomic_DNA"/>
</dbReference>
<accession>A0A9J6DMI9</accession>
<organism evidence="2 3">
    <name type="scientific">Rhipicephalus microplus</name>
    <name type="common">Cattle tick</name>
    <name type="synonym">Boophilus microplus</name>
    <dbReference type="NCBI Taxonomy" id="6941"/>
    <lineage>
        <taxon>Eukaryota</taxon>
        <taxon>Metazoa</taxon>
        <taxon>Ecdysozoa</taxon>
        <taxon>Arthropoda</taxon>
        <taxon>Chelicerata</taxon>
        <taxon>Arachnida</taxon>
        <taxon>Acari</taxon>
        <taxon>Parasitiformes</taxon>
        <taxon>Ixodida</taxon>
        <taxon>Ixodoidea</taxon>
        <taxon>Ixodidae</taxon>
        <taxon>Rhipicephalinae</taxon>
        <taxon>Rhipicephalus</taxon>
        <taxon>Boophilus</taxon>
    </lineage>
</organism>
<reference evidence="2" key="2">
    <citation type="submission" date="2021-09" db="EMBL/GenBank/DDBJ databases">
        <authorList>
            <person name="Jia N."/>
            <person name="Wang J."/>
            <person name="Shi W."/>
            <person name="Du L."/>
            <person name="Sun Y."/>
            <person name="Zhan W."/>
            <person name="Jiang J."/>
            <person name="Wang Q."/>
            <person name="Zhang B."/>
            <person name="Ji P."/>
            <person name="Sakyi L.B."/>
            <person name="Cui X."/>
            <person name="Yuan T."/>
            <person name="Jiang B."/>
            <person name="Yang W."/>
            <person name="Lam T.T.-Y."/>
            <person name="Chang Q."/>
            <person name="Ding S."/>
            <person name="Wang X."/>
            <person name="Zhu J."/>
            <person name="Ruan X."/>
            <person name="Zhao L."/>
            <person name="Wei J."/>
            <person name="Que T."/>
            <person name="Du C."/>
            <person name="Cheng J."/>
            <person name="Dai P."/>
            <person name="Han X."/>
            <person name="Huang E."/>
            <person name="Gao Y."/>
            <person name="Liu J."/>
            <person name="Shao H."/>
            <person name="Ye R."/>
            <person name="Li L."/>
            <person name="Wei W."/>
            <person name="Wang X."/>
            <person name="Wang C."/>
            <person name="Huo Q."/>
            <person name="Li W."/>
            <person name="Guo W."/>
            <person name="Chen H."/>
            <person name="Chen S."/>
            <person name="Zhou L."/>
            <person name="Zhou L."/>
            <person name="Ni X."/>
            <person name="Tian J."/>
            <person name="Zhou Y."/>
            <person name="Sheng Y."/>
            <person name="Liu T."/>
            <person name="Pan Y."/>
            <person name="Xia L."/>
            <person name="Li J."/>
            <person name="Zhao F."/>
            <person name="Cao W."/>
        </authorList>
    </citation>
    <scope>NUCLEOTIDE SEQUENCE</scope>
    <source>
        <strain evidence="2">Rmic-2018</strain>
        <tissue evidence="2">Larvae</tissue>
    </source>
</reference>
<comment type="caution">
    <text evidence="2">The sequence shown here is derived from an EMBL/GenBank/DDBJ whole genome shotgun (WGS) entry which is preliminary data.</text>
</comment>
<dbReference type="Proteomes" id="UP000821866">
    <property type="component" value="Chromosome 6"/>
</dbReference>
<feature type="region of interest" description="Disordered" evidence="1">
    <location>
        <begin position="63"/>
        <end position="93"/>
    </location>
</feature>
<name>A0A9J6DMI9_RHIMP</name>
<sequence length="167" mass="18885">MHAFYSFSFGRFSFPPLSWESPLLCAIVHLFLVRRIRLPSSVTSDTVDGGSDVCSYEAAGLKKDMTASEEQKKKTERGKKKDKGVASQRRLEPRECPDQIRVPLSSASASTPRFILFYFFSTFFPTFERCFRDARRVVGPTPRSQLFVRCNVVAALLACDVSQGERK</sequence>
<feature type="compositionally biased region" description="Basic and acidic residues" evidence="1">
    <location>
        <begin position="63"/>
        <end position="73"/>
    </location>
</feature>
<reference evidence="2" key="1">
    <citation type="journal article" date="2020" name="Cell">
        <title>Large-Scale Comparative Analyses of Tick Genomes Elucidate Their Genetic Diversity and Vector Capacities.</title>
        <authorList>
            <consortium name="Tick Genome and Microbiome Consortium (TIGMIC)"/>
            <person name="Jia N."/>
            <person name="Wang J."/>
            <person name="Shi W."/>
            <person name="Du L."/>
            <person name="Sun Y."/>
            <person name="Zhan W."/>
            <person name="Jiang J.F."/>
            <person name="Wang Q."/>
            <person name="Zhang B."/>
            <person name="Ji P."/>
            <person name="Bell-Sakyi L."/>
            <person name="Cui X.M."/>
            <person name="Yuan T.T."/>
            <person name="Jiang B.G."/>
            <person name="Yang W.F."/>
            <person name="Lam T.T."/>
            <person name="Chang Q.C."/>
            <person name="Ding S.J."/>
            <person name="Wang X.J."/>
            <person name="Zhu J.G."/>
            <person name="Ruan X.D."/>
            <person name="Zhao L."/>
            <person name="Wei J.T."/>
            <person name="Ye R.Z."/>
            <person name="Que T.C."/>
            <person name="Du C.H."/>
            <person name="Zhou Y.H."/>
            <person name="Cheng J.X."/>
            <person name="Dai P.F."/>
            <person name="Guo W.B."/>
            <person name="Han X.H."/>
            <person name="Huang E.J."/>
            <person name="Li L.F."/>
            <person name="Wei W."/>
            <person name="Gao Y.C."/>
            <person name="Liu J.Z."/>
            <person name="Shao H.Z."/>
            <person name="Wang X."/>
            <person name="Wang C.C."/>
            <person name="Yang T.C."/>
            <person name="Huo Q.B."/>
            <person name="Li W."/>
            <person name="Chen H.Y."/>
            <person name="Chen S.E."/>
            <person name="Zhou L.G."/>
            <person name="Ni X.B."/>
            <person name="Tian J.H."/>
            <person name="Sheng Y."/>
            <person name="Liu T."/>
            <person name="Pan Y.S."/>
            <person name="Xia L.Y."/>
            <person name="Li J."/>
            <person name="Zhao F."/>
            <person name="Cao W.C."/>
        </authorList>
    </citation>
    <scope>NUCLEOTIDE SEQUENCE</scope>
    <source>
        <strain evidence="2">Rmic-2018</strain>
    </source>
</reference>
<evidence type="ECO:0000313" key="2">
    <source>
        <dbReference type="EMBL" id="KAH8023214.1"/>
    </source>
</evidence>
<keyword evidence="3" id="KW-1185">Reference proteome</keyword>
<evidence type="ECO:0000313" key="3">
    <source>
        <dbReference type="Proteomes" id="UP000821866"/>
    </source>
</evidence>
<evidence type="ECO:0000256" key="1">
    <source>
        <dbReference type="SAM" id="MobiDB-lite"/>
    </source>
</evidence>